<dbReference type="PANTHER" id="PTHR17985">
    <property type="entry name" value="SER/THR-RICH PROTEIN T10 IN DGCR REGION"/>
    <property type="match status" value="1"/>
</dbReference>
<reference evidence="1" key="1">
    <citation type="submission" date="2019-12" db="EMBL/GenBank/DDBJ databases">
        <title>Comparative genomics gives insights into the taxonomy of the Azoarcus-Aromatoleum group and reveals separate origins of nif in the plant-associated Azoarcus and non-plant-associated Aromatoleum sub-groups.</title>
        <authorList>
            <person name="Lafos M."/>
            <person name="Maluk M."/>
            <person name="Batista M."/>
            <person name="Junghare M."/>
            <person name="Carmona M."/>
            <person name="Faoro H."/>
            <person name="Cruz L.M."/>
            <person name="Battistoni F."/>
            <person name="De Souza E."/>
            <person name="Pedrosa F."/>
            <person name="Chen W.-M."/>
            <person name="Poole P.S."/>
            <person name="Dixon R.A."/>
            <person name="James E.K."/>
        </authorList>
    </citation>
    <scope>NUCLEOTIDE SEQUENCE</scope>
    <source>
        <strain evidence="1">NSC3</strain>
    </source>
</reference>
<evidence type="ECO:0000313" key="2">
    <source>
        <dbReference type="Proteomes" id="UP000599523"/>
    </source>
</evidence>
<dbReference type="PANTHER" id="PTHR17985:SF8">
    <property type="entry name" value="TRANSPORT AND GOLGI ORGANIZATION PROTEIN 2 HOMOLOG"/>
    <property type="match status" value="1"/>
</dbReference>
<name>A0A972J7R3_9RHOO</name>
<comment type="caution">
    <text evidence="1">The sequence shown here is derived from an EMBL/GenBank/DDBJ whole genome shotgun (WGS) entry which is preliminary data.</text>
</comment>
<evidence type="ECO:0000313" key="1">
    <source>
        <dbReference type="EMBL" id="NMG02076.1"/>
    </source>
</evidence>
<dbReference type="AlphaFoldDB" id="A0A972J7R3"/>
<protein>
    <recommendedName>
        <fullName evidence="3">NRDE family protein</fullName>
    </recommendedName>
</protein>
<organism evidence="1 2">
    <name type="scientific">Azoarcus taiwanensis</name>
    <dbReference type="NCBI Taxonomy" id="666964"/>
    <lineage>
        <taxon>Bacteria</taxon>
        <taxon>Pseudomonadati</taxon>
        <taxon>Pseudomonadota</taxon>
        <taxon>Betaproteobacteria</taxon>
        <taxon>Rhodocyclales</taxon>
        <taxon>Zoogloeaceae</taxon>
        <taxon>Azoarcus</taxon>
    </lineage>
</organism>
<dbReference type="InterPro" id="IPR008551">
    <property type="entry name" value="TANGO2"/>
</dbReference>
<gene>
    <name evidence="1" type="ORF">GPA21_03710</name>
</gene>
<dbReference type="EMBL" id="WTVM01000013">
    <property type="protein sequence ID" value="NMG02076.1"/>
    <property type="molecule type" value="Genomic_DNA"/>
</dbReference>
<proteinExistence type="predicted"/>
<dbReference type="Proteomes" id="UP000599523">
    <property type="component" value="Unassembled WGS sequence"/>
</dbReference>
<sequence length="254" mass="28206">MCLIVLAWQVHPDYRLVVAANRDEFRERPASPAHWWTDAPHILAGRDLEAGGTWMGLTRQGRFAALTNYRDPSGHRPGAPSRGTLVRDCLSGSADTESTLNALAGVSGQYVGFNLFVSDGRTLGIHESTTGAVRRLEPGIYGLSNHVLNTDWPKLRRARSQFAEALKTLPEPEPMLRLLRDTTPAADHELPSTGVSLEWERLLSPVFVSTADYGTRCSSLITIGHDGNTRFSEWTWNAEGEVESQVEHRFTRRS</sequence>
<dbReference type="Pfam" id="PF05742">
    <property type="entry name" value="TANGO2"/>
    <property type="match status" value="1"/>
</dbReference>
<keyword evidence="2" id="KW-1185">Reference proteome</keyword>
<evidence type="ECO:0008006" key="3">
    <source>
        <dbReference type="Google" id="ProtNLM"/>
    </source>
</evidence>
<dbReference type="Gene3D" id="3.60.60.10">
    <property type="entry name" value="Penicillin V Acylase, Chain A"/>
    <property type="match status" value="1"/>
</dbReference>
<accession>A0A972J7R3</accession>
<dbReference type="RefSeq" id="WP_168986866.1">
    <property type="nucleotide sequence ID" value="NZ_CAWPHM010000044.1"/>
</dbReference>